<accession>A0A0G1UWN9</accession>
<evidence type="ECO:0000313" key="3">
    <source>
        <dbReference type="Proteomes" id="UP000034637"/>
    </source>
</evidence>
<dbReference type="GO" id="GO:0008168">
    <property type="term" value="F:methyltransferase activity"/>
    <property type="evidence" value="ECO:0007669"/>
    <property type="project" value="UniProtKB-KW"/>
</dbReference>
<keyword evidence="2" id="KW-0489">Methyltransferase</keyword>
<feature type="non-terminal residue" evidence="2">
    <location>
        <position position="1"/>
    </location>
</feature>
<protein>
    <submittedName>
        <fullName evidence="2">Methyltransferase FkbM family protein</fullName>
    </submittedName>
</protein>
<dbReference type="EMBL" id="LCPP01000048">
    <property type="protein sequence ID" value="KKU98639.1"/>
    <property type="molecule type" value="Genomic_DNA"/>
</dbReference>
<comment type="caution">
    <text evidence="2">The sequence shown here is derived from an EMBL/GenBank/DDBJ whole genome shotgun (WGS) entry which is preliminary data.</text>
</comment>
<proteinExistence type="predicted"/>
<reference evidence="2 3" key="1">
    <citation type="journal article" date="2015" name="Nature">
        <title>rRNA introns, odd ribosomes, and small enigmatic genomes across a large radiation of phyla.</title>
        <authorList>
            <person name="Brown C.T."/>
            <person name="Hug L.A."/>
            <person name="Thomas B.C."/>
            <person name="Sharon I."/>
            <person name="Castelle C.J."/>
            <person name="Singh A."/>
            <person name="Wilkins M.J."/>
            <person name="Williams K.H."/>
            <person name="Banfield J.F."/>
        </authorList>
    </citation>
    <scope>NUCLEOTIDE SEQUENCE [LARGE SCALE GENOMIC DNA]</scope>
</reference>
<feature type="domain" description="Methyltransferase FkbM" evidence="1">
    <location>
        <begin position="1"/>
        <end position="54"/>
    </location>
</feature>
<sequence length="97" mass="11196">DIQGYELQALRGMMGLLSKKRISVIISELWPEGLAMAGGDWRDYIRLLRKNGFKIWQIDEERGRLAPFSEKIIEQAYAEDKTFTTNILGKMESNSEE</sequence>
<evidence type="ECO:0000259" key="1">
    <source>
        <dbReference type="Pfam" id="PF05050"/>
    </source>
</evidence>
<keyword evidence="2" id="KW-0808">Transferase</keyword>
<dbReference type="GO" id="GO:0032259">
    <property type="term" value="P:methylation"/>
    <property type="evidence" value="ECO:0007669"/>
    <property type="project" value="UniProtKB-KW"/>
</dbReference>
<dbReference type="Pfam" id="PF05050">
    <property type="entry name" value="Methyltransf_21"/>
    <property type="match status" value="1"/>
</dbReference>
<dbReference type="AlphaFoldDB" id="A0A0G1UWN9"/>
<organism evidence="2 3">
    <name type="scientific">Candidatus Amesbacteria bacterium GW2011_GWA1_48_9</name>
    <dbReference type="NCBI Taxonomy" id="1618355"/>
    <lineage>
        <taxon>Bacteria</taxon>
        <taxon>Candidatus Amesiibacteriota</taxon>
    </lineage>
</organism>
<dbReference type="SUPFAM" id="SSF53335">
    <property type="entry name" value="S-adenosyl-L-methionine-dependent methyltransferases"/>
    <property type="match status" value="1"/>
</dbReference>
<dbReference type="Proteomes" id="UP000034637">
    <property type="component" value="Unassembled WGS sequence"/>
</dbReference>
<gene>
    <name evidence="2" type="ORF">UY33_C0048G0017</name>
</gene>
<name>A0A0G1UWN9_9BACT</name>
<evidence type="ECO:0000313" key="2">
    <source>
        <dbReference type="EMBL" id="KKU98639.1"/>
    </source>
</evidence>
<dbReference type="InterPro" id="IPR006342">
    <property type="entry name" value="FkbM_mtfrase"/>
</dbReference>
<dbReference type="InterPro" id="IPR029063">
    <property type="entry name" value="SAM-dependent_MTases_sf"/>
</dbReference>